<comment type="caution">
    <text evidence="1">The sequence shown here is derived from an EMBL/GenBank/DDBJ whole genome shotgun (WGS) entry which is preliminary data.</text>
</comment>
<dbReference type="EMBL" id="JAULUE010002055">
    <property type="protein sequence ID" value="KAK5892825.1"/>
    <property type="molecule type" value="Genomic_DNA"/>
</dbReference>
<evidence type="ECO:0000313" key="2">
    <source>
        <dbReference type="Proteomes" id="UP001335648"/>
    </source>
</evidence>
<protein>
    <submittedName>
        <fullName evidence="1">Uncharacterized protein</fullName>
    </submittedName>
</protein>
<sequence length="103" mass="11157">MPALTCFAAPVGSPCVPLQKLVLYSRYKASRRQMSSTLPPLPPGQMAKLDNMLSKITLKSHGHVHACPCSVRPSVVAIFAGVWRLWQRRGEEDGASASLIAVD</sequence>
<dbReference type="Proteomes" id="UP001335648">
    <property type="component" value="Unassembled WGS sequence"/>
</dbReference>
<reference evidence="1 2" key="1">
    <citation type="journal article" date="2023" name="Mol. Biol. Evol.">
        <title>Genomics of Secondarily Temperate Adaptation in the Only Non-Antarctic Icefish.</title>
        <authorList>
            <person name="Rivera-Colon A.G."/>
            <person name="Rayamajhi N."/>
            <person name="Minhas B.F."/>
            <person name="Madrigal G."/>
            <person name="Bilyk K.T."/>
            <person name="Yoon V."/>
            <person name="Hune M."/>
            <person name="Gregory S."/>
            <person name="Cheng C.H.C."/>
            <person name="Catchen J.M."/>
        </authorList>
    </citation>
    <scope>NUCLEOTIDE SEQUENCE [LARGE SCALE GENOMIC DNA]</scope>
    <source>
        <strain evidence="1">JC2023a</strain>
    </source>
</reference>
<keyword evidence="2" id="KW-1185">Reference proteome</keyword>
<gene>
    <name evidence="1" type="ORF">CesoFtcFv8_013175</name>
</gene>
<evidence type="ECO:0000313" key="1">
    <source>
        <dbReference type="EMBL" id="KAK5892825.1"/>
    </source>
</evidence>
<dbReference type="AlphaFoldDB" id="A0AAN8BWQ5"/>
<proteinExistence type="predicted"/>
<name>A0AAN8BWQ5_9TELE</name>
<organism evidence="1 2">
    <name type="scientific">Champsocephalus esox</name>
    <name type="common">pike icefish</name>
    <dbReference type="NCBI Taxonomy" id="159716"/>
    <lineage>
        <taxon>Eukaryota</taxon>
        <taxon>Metazoa</taxon>
        <taxon>Chordata</taxon>
        <taxon>Craniata</taxon>
        <taxon>Vertebrata</taxon>
        <taxon>Euteleostomi</taxon>
        <taxon>Actinopterygii</taxon>
        <taxon>Neopterygii</taxon>
        <taxon>Teleostei</taxon>
        <taxon>Neoteleostei</taxon>
        <taxon>Acanthomorphata</taxon>
        <taxon>Eupercaria</taxon>
        <taxon>Perciformes</taxon>
        <taxon>Notothenioidei</taxon>
        <taxon>Channichthyidae</taxon>
        <taxon>Champsocephalus</taxon>
    </lineage>
</organism>
<accession>A0AAN8BWQ5</accession>